<sequence length="188" mass="20788">MRTNVYLLSYAPLISILLFSTSLAIATSELALSWLKDVGVYNELLQILSARDTKLLVWLGFLIVYFMIFSTLKLISDTINQLGFAFFIKEQIGTTLSMLRPGSILLLVGGCISFAFMTSFPLVCLVLASSFLIYFFFYTFQISKMTTAAGAIGLIVFLFLAWGILLAGLAWVGLTLFNSLGEAILFPK</sequence>
<gene>
    <name evidence="2" type="ORF">EXIGUO9Y_110086</name>
</gene>
<feature type="transmembrane region" description="Helical" evidence="1">
    <location>
        <begin position="104"/>
        <end position="137"/>
    </location>
</feature>
<feature type="transmembrane region" description="Helical" evidence="1">
    <location>
        <begin position="149"/>
        <end position="172"/>
    </location>
</feature>
<keyword evidence="1" id="KW-1133">Transmembrane helix</keyword>
<evidence type="ECO:0000313" key="3">
    <source>
        <dbReference type="Proteomes" id="UP000439752"/>
    </source>
</evidence>
<organism evidence="2 3">
    <name type="scientific">Exiguobacterium oxidotolerans</name>
    <dbReference type="NCBI Taxonomy" id="223958"/>
    <lineage>
        <taxon>Bacteria</taxon>
        <taxon>Bacillati</taxon>
        <taxon>Bacillota</taxon>
        <taxon>Bacilli</taxon>
        <taxon>Bacillales</taxon>
        <taxon>Bacillales Family XII. Incertae Sedis</taxon>
        <taxon>Exiguobacterium</taxon>
    </lineage>
</organism>
<evidence type="ECO:0000313" key="2">
    <source>
        <dbReference type="EMBL" id="VWX33282.1"/>
    </source>
</evidence>
<dbReference type="InterPro" id="IPR035289">
    <property type="entry name" value="DUF5366"/>
</dbReference>
<dbReference type="RefSeq" id="WP_029332790.1">
    <property type="nucleotide sequence ID" value="NZ_LR732308.1"/>
</dbReference>
<keyword evidence="1" id="KW-0472">Membrane</keyword>
<keyword evidence="1" id="KW-0812">Transmembrane</keyword>
<feature type="transmembrane region" description="Helical" evidence="1">
    <location>
        <begin position="12"/>
        <end position="35"/>
    </location>
</feature>
<dbReference type="Pfam" id="PF17328">
    <property type="entry name" value="DUF5366"/>
    <property type="match status" value="1"/>
</dbReference>
<reference evidence="2 3" key="1">
    <citation type="submission" date="2019-10" db="EMBL/GenBank/DDBJ databases">
        <authorList>
            <person name="Karimi E."/>
        </authorList>
    </citation>
    <scope>NUCLEOTIDE SEQUENCE [LARGE SCALE GENOMIC DNA]</scope>
    <source>
        <strain evidence="2">Exiguobacterium sp. 9Y</strain>
    </source>
</reference>
<accession>A0A653I2Z7</accession>
<evidence type="ECO:0000256" key="1">
    <source>
        <dbReference type="SAM" id="Phobius"/>
    </source>
</evidence>
<keyword evidence="3" id="KW-1185">Reference proteome</keyword>
<proteinExistence type="predicted"/>
<feature type="transmembrane region" description="Helical" evidence="1">
    <location>
        <begin position="55"/>
        <end position="75"/>
    </location>
</feature>
<dbReference type="AlphaFoldDB" id="A0A653I2Z7"/>
<dbReference type="EMBL" id="CABWKQ010000003">
    <property type="protein sequence ID" value="VWX33282.1"/>
    <property type="molecule type" value="Genomic_DNA"/>
</dbReference>
<protein>
    <submittedName>
        <fullName evidence="2">Uncharacterized protein</fullName>
    </submittedName>
</protein>
<dbReference type="Proteomes" id="UP000439752">
    <property type="component" value="Unassembled WGS sequence"/>
</dbReference>
<name>A0A653I2Z7_9BACL</name>